<evidence type="ECO:0000256" key="5">
    <source>
        <dbReference type="PROSITE-ProRule" id="PRU00239"/>
    </source>
</evidence>
<feature type="active site" evidence="5">
    <location>
        <position position="144"/>
    </location>
</feature>
<dbReference type="SUPFAM" id="SSF54001">
    <property type="entry name" value="Cysteine proteinases"/>
    <property type="match status" value="1"/>
</dbReference>
<comment type="similarity">
    <text evidence="1">Belongs to the peptidase C2 family.</text>
</comment>
<keyword evidence="9" id="KW-1185">Reference proteome</keyword>
<keyword evidence="2 5" id="KW-0645">Protease</keyword>
<dbReference type="InterPro" id="IPR038765">
    <property type="entry name" value="Papain-like_cys_pep_sf"/>
</dbReference>
<proteinExistence type="inferred from homology"/>
<evidence type="ECO:0000256" key="1">
    <source>
        <dbReference type="ARBA" id="ARBA00007623"/>
    </source>
</evidence>
<feature type="coiled-coil region" evidence="6">
    <location>
        <begin position="19"/>
        <end position="88"/>
    </location>
</feature>
<feature type="active site" evidence="5">
    <location>
        <position position="324"/>
    </location>
</feature>
<protein>
    <submittedName>
        <fullName evidence="8">C2 family cysteine protease</fullName>
    </submittedName>
</protein>
<dbReference type="PROSITE" id="PS50203">
    <property type="entry name" value="CALPAIN_CAT"/>
    <property type="match status" value="1"/>
</dbReference>
<evidence type="ECO:0000256" key="2">
    <source>
        <dbReference type="ARBA" id="ARBA00022670"/>
    </source>
</evidence>
<organism evidence="8 9">
    <name type="scientific">Aureispira anguillae</name>
    <dbReference type="NCBI Taxonomy" id="2864201"/>
    <lineage>
        <taxon>Bacteria</taxon>
        <taxon>Pseudomonadati</taxon>
        <taxon>Bacteroidota</taxon>
        <taxon>Saprospiria</taxon>
        <taxon>Saprospirales</taxon>
        <taxon>Saprospiraceae</taxon>
        <taxon>Aureispira</taxon>
    </lineage>
</organism>
<dbReference type="GO" id="GO:0004198">
    <property type="term" value="F:calcium-dependent cysteine-type endopeptidase activity"/>
    <property type="evidence" value="ECO:0007669"/>
    <property type="project" value="InterPro"/>
</dbReference>
<name>A0A915YJL4_9BACT</name>
<accession>A0A915YJL4</accession>
<gene>
    <name evidence="8" type="ORF">AsAng_0052000</name>
</gene>
<keyword evidence="3 5" id="KW-0378">Hydrolase</keyword>
<evidence type="ECO:0000256" key="4">
    <source>
        <dbReference type="ARBA" id="ARBA00022807"/>
    </source>
</evidence>
<dbReference type="Pfam" id="PF00648">
    <property type="entry name" value="Peptidase_C2"/>
    <property type="match status" value="1"/>
</dbReference>
<keyword evidence="6" id="KW-0175">Coiled coil</keyword>
<dbReference type="PANTHER" id="PTHR10183">
    <property type="entry name" value="CALPAIN"/>
    <property type="match status" value="1"/>
</dbReference>
<dbReference type="SMART" id="SM00230">
    <property type="entry name" value="CysPc"/>
    <property type="match status" value="1"/>
</dbReference>
<keyword evidence="4 5" id="KW-0788">Thiol protease</keyword>
<sequence>MNKILRRFNKTKPIKNNIMATQNEKIQKLEDELKSLKDTLVKYGDMFNADGDIDTDEQKQLDAMQAVIKKAEAKLAEIKDKAKAGRGNDAPNPAIEGDDKKKGYVYKDVTKQKLNQIINVFTKGKDDKTDVHWNDVGQGAIGDCYFMSAIGAVAKANPAALKKLIKGPDSNGNYEVTMYIDGSYFSSRKAKTVKITPEFLVDKNGNPLYAQDGDTELWVMLLEKAYAILRKDEKYWDSRVSKLSDGYNKLEGGWGEEGIEVLTGKEAKTLWIKNLSDDEIKSTITDALKDKRPITTGTIPGPEKGKKADKKQIAAQGLNIVLSHEYFVLSFDGSKITLQNPWNAEQVDGDGRGDITLDFADYKKYYRNICVQEK</sequence>
<dbReference type="InterPro" id="IPR022684">
    <property type="entry name" value="Calpain_cysteine_protease"/>
</dbReference>
<dbReference type="KEGG" id="aup:AsAng_0052000"/>
<evidence type="ECO:0000313" key="8">
    <source>
        <dbReference type="EMBL" id="BDS14420.1"/>
    </source>
</evidence>
<dbReference type="AlphaFoldDB" id="A0A915YJL4"/>
<feature type="domain" description="Calpain catalytic" evidence="7">
    <location>
        <begin position="134"/>
        <end position="368"/>
    </location>
</feature>
<dbReference type="InterPro" id="IPR001300">
    <property type="entry name" value="Peptidase_C2_calpain_cat"/>
</dbReference>
<dbReference type="PANTHER" id="PTHR10183:SF379">
    <property type="entry name" value="CALPAIN-5"/>
    <property type="match status" value="1"/>
</dbReference>
<reference evidence="8" key="1">
    <citation type="submission" date="2022-09" db="EMBL/GenBank/DDBJ databases">
        <title>Aureispira anguillicida sp. nov., isolated from Leptocephalus of Japanese eel Anguilla japonica.</title>
        <authorList>
            <person name="Yuasa K."/>
            <person name="Mekata T."/>
            <person name="Ikunari K."/>
        </authorList>
    </citation>
    <scope>NUCLEOTIDE SEQUENCE</scope>
    <source>
        <strain evidence="8">EL160426</strain>
    </source>
</reference>
<evidence type="ECO:0000313" key="9">
    <source>
        <dbReference type="Proteomes" id="UP001060919"/>
    </source>
</evidence>
<dbReference type="EMBL" id="AP026867">
    <property type="protein sequence ID" value="BDS14420.1"/>
    <property type="molecule type" value="Genomic_DNA"/>
</dbReference>
<evidence type="ECO:0000256" key="6">
    <source>
        <dbReference type="SAM" id="Coils"/>
    </source>
</evidence>
<feature type="active site" evidence="5">
    <location>
        <position position="340"/>
    </location>
</feature>
<dbReference type="GO" id="GO:0006508">
    <property type="term" value="P:proteolysis"/>
    <property type="evidence" value="ECO:0007669"/>
    <property type="project" value="UniProtKB-KW"/>
</dbReference>
<dbReference type="Proteomes" id="UP001060919">
    <property type="component" value="Chromosome"/>
</dbReference>
<evidence type="ECO:0000259" key="7">
    <source>
        <dbReference type="PROSITE" id="PS50203"/>
    </source>
</evidence>
<evidence type="ECO:0000256" key="3">
    <source>
        <dbReference type="ARBA" id="ARBA00022801"/>
    </source>
</evidence>